<dbReference type="AlphaFoldDB" id="A0A8H3PKK6"/>
<comment type="caution">
    <text evidence="1">The sequence shown here is derived from an EMBL/GenBank/DDBJ whole genome shotgun (WGS) entry which is preliminary data.</text>
</comment>
<dbReference type="EMBL" id="CAJPDR010001002">
    <property type="protein sequence ID" value="CAF9943382.1"/>
    <property type="molecule type" value="Genomic_DNA"/>
</dbReference>
<gene>
    <name evidence="1" type="ORF">ALECFALPRED_000254</name>
</gene>
<reference evidence="1" key="1">
    <citation type="submission" date="2021-03" db="EMBL/GenBank/DDBJ databases">
        <authorList>
            <person name="Tagirdzhanova G."/>
        </authorList>
    </citation>
    <scope>NUCLEOTIDE SEQUENCE</scope>
</reference>
<dbReference type="Proteomes" id="UP000664203">
    <property type="component" value="Unassembled WGS sequence"/>
</dbReference>
<evidence type="ECO:0000313" key="2">
    <source>
        <dbReference type="Proteomes" id="UP000664203"/>
    </source>
</evidence>
<evidence type="ECO:0000313" key="1">
    <source>
        <dbReference type="EMBL" id="CAF9943382.1"/>
    </source>
</evidence>
<keyword evidence="2" id="KW-1185">Reference proteome</keyword>
<name>A0A8H3PKK6_9LECA</name>
<organism evidence="1 2">
    <name type="scientific">Alectoria fallacina</name>
    <dbReference type="NCBI Taxonomy" id="1903189"/>
    <lineage>
        <taxon>Eukaryota</taxon>
        <taxon>Fungi</taxon>
        <taxon>Dikarya</taxon>
        <taxon>Ascomycota</taxon>
        <taxon>Pezizomycotina</taxon>
        <taxon>Lecanoromycetes</taxon>
        <taxon>OSLEUM clade</taxon>
        <taxon>Lecanoromycetidae</taxon>
        <taxon>Lecanorales</taxon>
        <taxon>Lecanorineae</taxon>
        <taxon>Parmeliaceae</taxon>
        <taxon>Alectoria</taxon>
    </lineage>
</organism>
<accession>A0A8H3PKK6</accession>
<sequence length="94" mass="10238">MNGTVALKKLEDDTTTHRYHLRGVPIRVEQSLDRGQVTVGIEEIGGGEHGGNVTVMDAGVLYDCRNLEIDLAWTHKLQNTPPADGPSFDRLAVA</sequence>
<proteinExistence type="predicted"/>
<protein>
    <submittedName>
        <fullName evidence="1">Uncharacterized protein</fullName>
    </submittedName>
</protein>